<dbReference type="InterPro" id="IPR016898">
    <property type="entry name" value="Polyphosphate_phosphotransfera"/>
</dbReference>
<dbReference type="InterPro" id="IPR022488">
    <property type="entry name" value="PPK2-related"/>
</dbReference>
<dbReference type="GO" id="GO:0006797">
    <property type="term" value="P:polyphosphate metabolic process"/>
    <property type="evidence" value="ECO:0007669"/>
    <property type="project" value="InterPro"/>
</dbReference>
<dbReference type="EMBL" id="NIDE01000009">
    <property type="protein sequence ID" value="OWK39809.1"/>
    <property type="molecule type" value="Genomic_DNA"/>
</dbReference>
<feature type="domain" description="Polyphosphate kinase-2-related" evidence="4">
    <location>
        <begin position="30"/>
        <end position="255"/>
    </location>
</feature>
<evidence type="ECO:0000313" key="5">
    <source>
        <dbReference type="EMBL" id="OWK39809.1"/>
    </source>
</evidence>
<dbReference type="OrthoDB" id="9775224at2"/>
<evidence type="ECO:0000259" key="4">
    <source>
        <dbReference type="Pfam" id="PF03976"/>
    </source>
</evidence>
<evidence type="ECO:0000256" key="2">
    <source>
        <dbReference type="ARBA" id="ARBA00022679"/>
    </source>
</evidence>
<dbReference type="GO" id="GO:0008976">
    <property type="term" value="F:polyphosphate kinase activity"/>
    <property type="evidence" value="ECO:0007669"/>
    <property type="project" value="InterPro"/>
</dbReference>
<dbReference type="InterPro" id="IPR027417">
    <property type="entry name" value="P-loop_NTPase"/>
</dbReference>
<accession>A0A225DRN7</accession>
<dbReference type="SUPFAM" id="SSF52540">
    <property type="entry name" value="P-loop containing nucleoside triphosphate hydrolases"/>
    <property type="match status" value="1"/>
</dbReference>
<evidence type="ECO:0000256" key="3">
    <source>
        <dbReference type="ARBA" id="ARBA00022777"/>
    </source>
</evidence>
<gene>
    <name evidence="5" type="ORF">FRUB_05699</name>
</gene>
<name>A0A225DRN7_9BACT</name>
<reference evidence="6" key="1">
    <citation type="submission" date="2017-06" db="EMBL/GenBank/DDBJ databases">
        <title>Genome analysis of Fimbriiglobus ruber SP5, the first member of the order Planctomycetales with confirmed chitinolytic capability.</title>
        <authorList>
            <person name="Ravin N.V."/>
            <person name="Rakitin A.L."/>
            <person name="Ivanova A.A."/>
            <person name="Beletsky A.V."/>
            <person name="Kulichevskaya I.S."/>
            <person name="Mardanov A.V."/>
            <person name="Dedysh S.N."/>
        </authorList>
    </citation>
    <scope>NUCLEOTIDE SEQUENCE [LARGE SCALE GENOMIC DNA]</scope>
    <source>
        <strain evidence="6">SP5</strain>
    </source>
</reference>
<comment type="caution">
    <text evidence="5">The sequence shown here is derived from an EMBL/GenBank/DDBJ whole genome shotgun (WGS) entry which is preliminary data.</text>
</comment>
<dbReference type="AlphaFoldDB" id="A0A225DRN7"/>
<dbReference type="Gene3D" id="3.40.50.300">
    <property type="entry name" value="P-loop containing nucleotide triphosphate hydrolases"/>
    <property type="match status" value="1"/>
</dbReference>
<dbReference type="Proteomes" id="UP000214646">
    <property type="component" value="Unassembled WGS sequence"/>
</dbReference>
<dbReference type="PIRSF" id="PIRSF028756">
    <property type="entry name" value="PPK2_prd"/>
    <property type="match status" value="1"/>
</dbReference>
<dbReference type="PANTHER" id="PTHR34383:SF3">
    <property type="entry name" value="POLYPHOSPHATE:AMP PHOSPHOTRANSFERASE"/>
    <property type="match status" value="1"/>
</dbReference>
<dbReference type="RefSeq" id="WP_088256661.1">
    <property type="nucleotide sequence ID" value="NZ_NIDE01000009.1"/>
</dbReference>
<dbReference type="NCBIfam" id="TIGR03709">
    <property type="entry name" value="PPK2_rel_1"/>
    <property type="match status" value="1"/>
</dbReference>
<sequence length="276" mass="32046">MKYVNRFRVAPGSAVKLKNFDPGFKGHHKSHTEATEEIEQDRTKLRDLQELFYADGRGSLLICLQGMDTAGKDGTIGHVLGAMNPQGCRVAGFKQPSAEEAAHDFLWRIHRATPAKGEIGIFNRSHYEDVLVVRVHDLVPRAVWSQRYDQINGFEKELVESDTHILKFYLHVSKQEQLRRFKDRLDDPAKQWKISEADYKERTFWAEYEAAYEEALSRCSTESAPWFVIPANHKWFRNLAVARIVVEYLEALKMKRPEPKVDLEYIRREYHAAKEA</sequence>
<dbReference type="PANTHER" id="PTHR34383">
    <property type="entry name" value="POLYPHOSPHATE:AMP PHOSPHOTRANSFERASE-RELATED"/>
    <property type="match status" value="1"/>
</dbReference>
<evidence type="ECO:0000256" key="1">
    <source>
        <dbReference type="ARBA" id="ARBA00009924"/>
    </source>
</evidence>
<evidence type="ECO:0000313" key="6">
    <source>
        <dbReference type="Proteomes" id="UP000214646"/>
    </source>
</evidence>
<dbReference type="Pfam" id="PF03976">
    <property type="entry name" value="PPK2"/>
    <property type="match status" value="1"/>
</dbReference>
<keyword evidence="2 5" id="KW-0808">Transferase</keyword>
<organism evidence="5 6">
    <name type="scientific">Fimbriiglobus ruber</name>
    <dbReference type="NCBI Taxonomy" id="1908690"/>
    <lineage>
        <taxon>Bacteria</taxon>
        <taxon>Pseudomonadati</taxon>
        <taxon>Planctomycetota</taxon>
        <taxon>Planctomycetia</taxon>
        <taxon>Gemmatales</taxon>
        <taxon>Gemmataceae</taxon>
        <taxon>Fimbriiglobus</taxon>
    </lineage>
</organism>
<comment type="similarity">
    <text evidence="1">Belongs to the polyphosphate kinase 2 (PPK2) family. Class I subfamily.</text>
</comment>
<keyword evidence="6" id="KW-1185">Reference proteome</keyword>
<keyword evidence="3" id="KW-0418">Kinase</keyword>
<dbReference type="InterPro" id="IPR022300">
    <property type="entry name" value="PPK2-rel_1"/>
</dbReference>
<proteinExistence type="inferred from homology"/>
<protein>
    <submittedName>
        <fullName evidence="5">UDP-galactose-lipid carrier transferase</fullName>
    </submittedName>
</protein>